<reference evidence="4" key="1">
    <citation type="submission" date="2022-11" db="UniProtKB">
        <authorList>
            <consortium name="WormBaseParasite"/>
        </authorList>
    </citation>
    <scope>IDENTIFICATION</scope>
</reference>
<dbReference type="InterPro" id="IPR001534">
    <property type="entry name" value="Transthyretin-like"/>
</dbReference>
<comment type="similarity">
    <text evidence="1">Belongs to the nematode transthyretin-like family.</text>
</comment>
<dbReference type="WBParaSite" id="nRc.2.0.1.t06644-RA">
    <property type="protein sequence ID" value="nRc.2.0.1.t06644-RA"/>
    <property type="gene ID" value="nRc.2.0.1.g06644"/>
</dbReference>
<evidence type="ECO:0000313" key="4">
    <source>
        <dbReference type="WBParaSite" id="nRc.2.0.1.t06644-RA"/>
    </source>
</evidence>
<evidence type="ECO:0000256" key="2">
    <source>
        <dbReference type="SAM" id="SignalP"/>
    </source>
</evidence>
<dbReference type="Pfam" id="PF01060">
    <property type="entry name" value="TTR-52"/>
    <property type="match status" value="1"/>
</dbReference>
<dbReference type="Gene3D" id="2.60.40.3330">
    <property type="match status" value="1"/>
</dbReference>
<name>A0A915HXN2_ROMCU</name>
<protein>
    <submittedName>
        <fullName evidence="4">Uncharacterized protein</fullName>
    </submittedName>
</protein>
<dbReference type="InterPro" id="IPR038479">
    <property type="entry name" value="Transthyretin-like_sf"/>
</dbReference>
<proteinExistence type="inferred from homology"/>
<dbReference type="AlphaFoldDB" id="A0A915HXN2"/>
<feature type="chain" id="PRO_5037689848" evidence="2">
    <location>
        <begin position="23"/>
        <end position="134"/>
    </location>
</feature>
<evidence type="ECO:0000256" key="1">
    <source>
        <dbReference type="ARBA" id="ARBA00010112"/>
    </source>
</evidence>
<sequence length="134" mass="14899">MHSSIILALICMLSVTLHYSSAARCQWVRGHLKCADNKGNHDKNHVVVRLVEGARTIDEAYSSQNGQFAVFGCNLMNPKLNILHFCKSNRARNIVYPVASSPSGEQNITNVIDLKGFHQQESDFQDSISLPCVQ</sequence>
<dbReference type="Proteomes" id="UP000887565">
    <property type="component" value="Unplaced"/>
</dbReference>
<keyword evidence="2" id="KW-0732">Signal</keyword>
<keyword evidence="3" id="KW-1185">Reference proteome</keyword>
<dbReference type="GO" id="GO:0009986">
    <property type="term" value="C:cell surface"/>
    <property type="evidence" value="ECO:0007669"/>
    <property type="project" value="InterPro"/>
</dbReference>
<organism evidence="3 4">
    <name type="scientific">Romanomermis culicivorax</name>
    <name type="common">Nematode worm</name>
    <dbReference type="NCBI Taxonomy" id="13658"/>
    <lineage>
        <taxon>Eukaryota</taxon>
        <taxon>Metazoa</taxon>
        <taxon>Ecdysozoa</taxon>
        <taxon>Nematoda</taxon>
        <taxon>Enoplea</taxon>
        <taxon>Dorylaimia</taxon>
        <taxon>Mermithida</taxon>
        <taxon>Mermithoidea</taxon>
        <taxon>Mermithidae</taxon>
        <taxon>Romanomermis</taxon>
    </lineage>
</organism>
<feature type="signal peptide" evidence="2">
    <location>
        <begin position="1"/>
        <end position="22"/>
    </location>
</feature>
<accession>A0A915HXN2</accession>
<evidence type="ECO:0000313" key="3">
    <source>
        <dbReference type="Proteomes" id="UP000887565"/>
    </source>
</evidence>